<feature type="region of interest" description="Disordered" evidence="1">
    <location>
        <begin position="1"/>
        <end position="55"/>
    </location>
</feature>
<dbReference type="EMBL" id="GL629729">
    <property type="protein sequence ID" value="EFX06318.1"/>
    <property type="molecule type" value="Genomic_DNA"/>
</dbReference>
<feature type="region of interest" description="Disordered" evidence="1">
    <location>
        <begin position="352"/>
        <end position="384"/>
    </location>
</feature>
<evidence type="ECO:0000313" key="3">
    <source>
        <dbReference type="Proteomes" id="UP000007796"/>
    </source>
</evidence>
<feature type="region of interest" description="Disordered" evidence="1">
    <location>
        <begin position="243"/>
        <end position="298"/>
    </location>
</feature>
<feature type="region of interest" description="Disordered" evidence="1">
    <location>
        <begin position="403"/>
        <end position="430"/>
    </location>
</feature>
<sequence length="568" mass="60884">MLHPPSASLSSTPFAASVASTSHPSMASRLSASDWSYDAGNPAAETTIPGSSQDASLYPGYHLRARNTNPATISPGLDGVGLDPMQYLRSRGCGKLLPNSSPQQYLSPPVEIHFHAMPSSALPSNCGSLTEDTGTDTATSSRVSESYQGSVFGALDMVQVNSQDSFSESPLVSQDIKLPRRNYDDLAIVEQPLDSDVAVLGIGTGYSLAAQFSQSSSGQSASHFPGNFFFAMEPALSLDGTSYCLNTTDGEPEPGSDGAEPRPQHHFTDMERSESNGSTRSTSSYLSARAKDTLRRQNSAARRFAIQPRASASAPESTILRSQNALEDGPEPSNRDAAALGKKEILKARRTHFKKKVPRKGSHQASPTASSAAEDEANTDWPPMPDLKCWMKEVIVPVGITDAIAETDGGEKDESTSPRPKNRSRTVMPSFAGSTLPIKLEEQAESFGLGNELPNIKGTRAVVDGNTTSGSSSDLQNEMTAEEMGPAFDHGLLSSATFLELHQPYSNFAQFSHTFVGSLSEATEMTSVPSTLYHNCKILGNDFDEFNYSKDSPHFDFMPYNSDSNAFS</sequence>
<evidence type="ECO:0000256" key="1">
    <source>
        <dbReference type="SAM" id="MobiDB-lite"/>
    </source>
</evidence>
<dbReference type="Proteomes" id="UP000007796">
    <property type="component" value="Unassembled WGS sequence"/>
</dbReference>
<feature type="compositionally biased region" description="Basic and acidic residues" evidence="1">
    <location>
        <begin position="259"/>
        <end position="274"/>
    </location>
</feature>
<organism evidence="3">
    <name type="scientific">Grosmannia clavigera (strain kw1407 / UAMH 11150)</name>
    <name type="common">Blue stain fungus</name>
    <name type="synonym">Graphiocladiella clavigera</name>
    <dbReference type="NCBI Taxonomy" id="655863"/>
    <lineage>
        <taxon>Eukaryota</taxon>
        <taxon>Fungi</taxon>
        <taxon>Dikarya</taxon>
        <taxon>Ascomycota</taxon>
        <taxon>Pezizomycotina</taxon>
        <taxon>Sordariomycetes</taxon>
        <taxon>Sordariomycetidae</taxon>
        <taxon>Ophiostomatales</taxon>
        <taxon>Ophiostomataceae</taxon>
        <taxon>Leptographium</taxon>
    </lineage>
</organism>
<proteinExistence type="predicted"/>
<dbReference type="RefSeq" id="XP_014175800.1">
    <property type="nucleotide sequence ID" value="XM_014320325.1"/>
</dbReference>
<name>F0X7U7_GROCL</name>
<dbReference type="GeneID" id="25980094"/>
<dbReference type="AlphaFoldDB" id="F0X7U7"/>
<dbReference type="InParanoid" id="F0X7U7"/>
<accession>F0X7U7</accession>
<dbReference type="HOGENOM" id="CLU_479832_0_0_1"/>
<dbReference type="STRING" id="655863.F0X7U7"/>
<feature type="compositionally biased region" description="Basic residues" evidence="1">
    <location>
        <begin position="352"/>
        <end position="362"/>
    </location>
</feature>
<keyword evidence="3" id="KW-1185">Reference proteome</keyword>
<reference evidence="2 3" key="1">
    <citation type="journal article" date="2011" name="Proc. Natl. Acad. Sci. U.S.A.">
        <title>Genome and transcriptome analyses of the mountain pine beetle-fungal symbiont Grosmannia clavigera, a lodgepole pine pathogen.</title>
        <authorList>
            <person name="DiGuistini S."/>
            <person name="Wang Y."/>
            <person name="Liao N.Y."/>
            <person name="Taylor G."/>
            <person name="Tanguay P."/>
            <person name="Feau N."/>
            <person name="Henrissat B."/>
            <person name="Chan S.K."/>
            <person name="Hesse-Orce U."/>
            <person name="Alamouti S.M."/>
            <person name="Tsui C.K.M."/>
            <person name="Docking R.T."/>
            <person name="Levasseur A."/>
            <person name="Haridas S."/>
            <person name="Robertson G."/>
            <person name="Birol I."/>
            <person name="Holt R.A."/>
            <person name="Marra M.A."/>
            <person name="Hamelin R.C."/>
            <person name="Hirst M."/>
            <person name="Jones S.J.M."/>
            <person name="Bohlmann J."/>
            <person name="Breuil C."/>
        </authorList>
    </citation>
    <scope>NUCLEOTIDE SEQUENCE [LARGE SCALE GENOMIC DNA]</scope>
    <source>
        <strain evidence="3">kw1407 / UAMH 11150</strain>
    </source>
</reference>
<evidence type="ECO:0000313" key="2">
    <source>
        <dbReference type="EMBL" id="EFX06318.1"/>
    </source>
</evidence>
<feature type="compositionally biased region" description="Low complexity" evidence="1">
    <location>
        <begin position="275"/>
        <end position="284"/>
    </location>
</feature>
<feature type="compositionally biased region" description="Polar residues" evidence="1">
    <location>
        <begin position="7"/>
        <end position="34"/>
    </location>
</feature>
<gene>
    <name evidence="2" type="ORF">CMQ_6639</name>
</gene>
<protein>
    <submittedName>
        <fullName evidence="2">Uncharacterized protein</fullName>
    </submittedName>
</protein>